<dbReference type="SUPFAM" id="SSF57625">
    <property type="entry name" value="Invertebrate chitin-binding proteins"/>
    <property type="match status" value="1"/>
</dbReference>
<name>A0ABQ9F7M2_TEGGR</name>
<protein>
    <recommendedName>
        <fullName evidence="1">Chitin-binding type-2 domain-containing protein</fullName>
    </recommendedName>
</protein>
<evidence type="ECO:0000313" key="2">
    <source>
        <dbReference type="EMBL" id="KAJ8312571.1"/>
    </source>
</evidence>
<dbReference type="EMBL" id="JARBDR010000440">
    <property type="protein sequence ID" value="KAJ8312571.1"/>
    <property type="molecule type" value="Genomic_DNA"/>
</dbReference>
<dbReference type="InterPro" id="IPR002557">
    <property type="entry name" value="Chitin-bd_dom"/>
</dbReference>
<feature type="non-terminal residue" evidence="2">
    <location>
        <position position="96"/>
    </location>
</feature>
<evidence type="ECO:0000313" key="3">
    <source>
        <dbReference type="Proteomes" id="UP001217089"/>
    </source>
</evidence>
<comment type="caution">
    <text evidence="2">The sequence shown here is derived from an EMBL/GenBank/DDBJ whole genome shotgun (WGS) entry which is preliminary data.</text>
</comment>
<keyword evidence="3" id="KW-1185">Reference proteome</keyword>
<reference evidence="2 3" key="1">
    <citation type="submission" date="2022-12" db="EMBL/GenBank/DDBJ databases">
        <title>Chromosome-level genome of Tegillarca granosa.</title>
        <authorList>
            <person name="Kim J."/>
        </authorList>
    </citation>
    <scope>NUCLEOTIDE SEQUENCE [LARGE SCALE GENOMIC DNA]</scope>
    <source>
        <strain evidence="2">Teg-2019</strain>
        <tissue evidence="2">Adductor muscle</tissue>
    </source>
</reference>
<dbReference type="PROSITE" id="PS50940">
    <property type="entry name" value="CHIT_BIND_II"/>
    <property type="match status" value="1"/>
</dbReference>
<organism evidence="2 3">
    <name type="scientific">Tegillarca granosa</name>
    <name type="common">Malaysian cockle</name>
    <name type="synonym">Anadara granosa</name>
    <dbReference type="NCBI Taxonomy" id="220873"/>
    <lineage>
        <taxon>Eukaryota</taxon>
        <taxon>Metazoa</taxon>
        <taxon>Spiralia</taxon>
        <taxon>Lophotrochozoa</taxon>
        <taxon>Mollusca</taxon>
        <taxon>Bivalvia</taxon>
        <taxon>Autobranchia</taxon>
        <taxon>Pteriomorphia</taxon>
        <taxon>Arcoida</taxon>
        <taxon>Arcoidea</taxon>
        <taxon>Arcidae</taxon>
        <taxon>Tegillarca</taxon>
    </lineage>
</organism>
<dbReference type="SMART" id="SM00494">
    <property type="entry name" value="ChtBD2"/>
    <property type="match status" value="1"/>
</dbReference>
<evidence type="ECO:0000259" key="1">
    <source>
        <dbReference type="PROSITE" id="PS50940"/>
    </source>
</evidence>
<feature type="domain" description="Chitin-binding type-2" evidence="1">
    <location>
        <begin position="1"/>
        <end position="56"/>
    </location>
</feature>
<dbReference type="Gene3D" id="2.170.140.10">
    <property type="entry name" value="Chitin binding domain"/>
    <property type="match status" value="1"/>
</dbReference>
<dbReference type="InterPro" id="IPR036508">
    <property type="entry name" value="Chitin-bd_dom_sf"/>
</dbReference>
<proteinExistence type="predicted"/>
<gene>
    <name evidence="2" type="ORF">KUTeg_009944</name>
</gene>
<accession>A0ABQ9F7M2</accession>
<sequence length="96" mass="10033">MNCTGRADGVYEKGCKSFARCTSGVTTIVTCDPGMVFNNATGSCDDPSKVGPPCGTTGTKDCTAIKDGKYADTDRGCTSYYTCSGENFLSHQFCPG</sequence>
<dbReference type="Pfam" id="PF01607">
    <property type="entry name" value="CBM_14"/>
    <property type="match status" value="1"/>
</dbReference>
<dbReference type="Proteomes" id="UP001217089">
    <property type="component" value="Unassembled WGS sequence"/>
</dbReference>